<dbReference type="EC" id="2.7.7.49" evidence="1"/>
<sequence>MQAFVLGFFNGCLGHTYQKFKNDLWLKGDMLMLQRRVVVPRGLQEEILNRIHEGHGGEKKSMLRARECVWWPGITQMIKEKVSNCNACREQRDQRSEPLLTTNLPSRPWCTLGMD</sequence>
<name>A0A0A9YWR3_LYGHE</name>
<dbReference type="Gene3D" id="1.10.340.70">
    <property type="match status" value="1"/>
</dbReference>
<accession>A0A0A9YWR3</accession>
<proteinExistence type="predicted"/>
<protein>
    <recommendedName>
        <fullName evidence="1">RNA-directed DNA polymerase</fullName>
        <ecNumber evidence="1">2.7.7.49</ecNumber>
    </recommendedName>
</protein>
<dbReference type="PANTHER" id="PTHR37984:SF9">
    <property type="entry name" value="INTEGRASE CATALYTIC DOMAIN-CONTAINING PROTEIN"/>
    <property type="match status" value="1"/>
</dbReference>
<evidence type="ECO:0000256" key="1">
    <source>
        <dbReference type="ARBA" id="ARBA00012493"/>
    </source>
</evidence>
<reference evidence="3" key="2">
    <citation type="submission" date="2014-07" db="EMBL/GenBank/DDBJ databases">
        <authorList>
            <person name="Hull J."/>
        </authorList>
    </citation>
    <scope>NUCLEOTIDE SEQUENCE</scope>
</reference>
<dbReference type="EMBL" id="GBHO01007000">
    <property type="protein sequence ID" value="JAG36604.1"/>
    <property type="molecule type" value="Transcribed_RNA"/>
</dbReference>
<organism evidence="3">
    <name type="scientific">Lygus hesperus</name>
    <name type="common">Western plant bug</name>
    <dbReference type="NCBI Taxonomy" id="30085"/>
    <lineage>
        <taxon>Eukaryota</taxon>
        <taxon>Metazoa</taxon>
        <taxon>Ecdysozoa</taxon>
        <taxon>Arthropoda</taxon>
        <taxon>Hexapoda</taxon>
        <taxon>Insecta</taxon>
        <taxon>Pterygota</taxon>
        <taxon>Neoptera</taxon>
        <taxon>Paraneoptera</taxon>
        <taxon>Hemiptera</taxon>
        <taxon>Heteroptera</taxon>
        <taxon>Panheteroptera</taxon>
        <taxon>Cimicomorpha</taxon>
        <taxon>Miridae</taxon>
        <taxon>Mirini</taxon>
        <taxon>Lygus</taxon>
    </lineage>
</organism>
<feature type="non-terminal residue" evidence="3">
    <location>
        <position position="115"/>
    </location>
</feature>
<dbReference type="GO" id="GO:0003964">
    <property type="term" value="F:RNA-directed DNA polymerase activity"/>
    <property type="evidence" value="ECO:0007669"/>
    <property type="project" value="UniProtKB-EC"/>
</dbReference>
<feature type="domain" description="Integrase zinc-binding" evidence="2">
    <location>
        <begin position="39"/>
        <end position="92"/>
    </location>
</feature>
<dbReference type="InterPro" id="IPR050951">
    <property type="entry name" value="Retrovirus_Pol_polyprotein"/>
</dbReference>
<dbReference type="PANTHER" id="PTHR37984">
    <property type="entry name" value="PROTEIN CBG26694"/>
    <property type="match status" value="1"/>
</dbReference>
<dbReference type="FunFam" id="1.10.340.70:FF:000004">
    <property type="entry name" value="Retrovirus-related Pol polyprotein from transposon 297-like Protein"/>
    <property type="match status" value="1"/>
</dbReference>
<evidence type="ECO:0000259" key="2">
    <source>
        <dbReference type="Pfam" id="PF17921"/>
    </source>
</evidence>
<dbReference type="InterPro" id="IPR041588">
    <property type="entry name" value="Integrase_H2C2"/>
</dbReference>
<reference evidence="3" key="1">
    <citation type="journal article" date="2014" name="PLoS ONE">
        <title>Transcriptome-Based Identification of ABC Transporters in the Western Tarnished Plant Bug Lygus hesperus.</title>
        <authorList>
            <person name="Hull J.J."/>
            <person name="Chaney K."/>
            <person name="Geib S.M."/>
            <person name="Fabrick J.A."/>
            <person name="Brent C.S."/>
            <person name="Walsh D."/>
            <person name="Lavine L.C."/>
        </authorList>
    </citation>
    <scope>NUCLEOTIDE SEQUENCE</scope>
</reference>
<dbReference type="Pfam" id="PF17921">
    <property type="entry name" value="Integrase_H2C2"/>
    <property type="match status" value="1"/>
</dbReference>
<gene>
    <name evidence="3" type="primary">K02A2.6_13</name>
    <name evidence="3" type="ORF">CM83_103442</name>
</gene>
<evidence type="ECO:0000313" key="3">
    <source>
        <dbReference type="EMBL" id="JAG36604.1"/>
    </source>
</evidence>
<dbReference type="AlphaFoldDB" id="A0A0A9YWR3"/>